<accession>A0AAU7DCT0</accession>
<reference evidence="1" key="1">
    <citation type="submission" date="2023-03" db="EMBL/GenBank/DDBJ databases">
        <title>Edaphobacter sp.</title>
        <authorList>
            <person name="Huber K.J."/>
            <person name="Papendorf J."/>
            <person name="Pilke C."/>
            <person name="Bunk B."/>
            <person name="Sproeer C."/>
            <person name="Pester M."/>
        </authorList>
    </citation>
    <scope>NUCLEOTIDE SEQUENCE</scope>
    <source>
        <strain evidence="1">DSM 109920</strain>
    </source>
</reference>
<protein>
    <submittedName>
        <fullName evidence="1">Uncharacterized protein</fullName>
    </submittedName>
</protein>
<proteinExistence type="predicted"/>
<dbReference type="AlphaFoldDB" id="A0AAU7DCT0"/>
<organism evidence="1">
    <name type="scientific">Edaphobacter paludis</name>
    <dbReference type="NCBI Taxonomy" id="3035702"/>
    <lineage>
        <taxon>Bacteria</taxon>
        <taxon>Pseudomonadati</taxon>
        <taxon>Acidobacteriota</taxon>
        <taxon>Terriglobia</taxon>
        <taxon>Terriglobales</taxon>
        <taxon>Acidobacteriaceae</taxon>
        <taxon>Edaphobacter</taxon>
    </lineage>
</organism>
<dbReference type="RefSeq" id="WP_348270172.1">
    <property type="nucleotide sequence ID" value="NZ_CP121195.1"/>
</dbReference>
<sequence>MTIPELFVLMMQELPHEKDSHIMWWMMNNMMTRANITVFIDGLTEALSTIDEASPGYAKDRIERISTIEGLSDSALETLYQIVAEIYCAVGAVAVADRDAAGNPIFKDEPRAVSGGKNPEFSSQFESIKYAVEVKSPSLIQYRKSRAIKDVQLTTRIPGATTIFPDVTLPRDNPVKDFVISANAKFEELATVDDGFRILTIVWDRNMNEVVAALTSEVSGLFTDRSFHRAVDGDRVRYPFIDGVVICDYQLTIAHAFRNEIDLTFPAEFMNYHAQTTPKAFITCPDGRPVPEGLLRALGATRIELCHGTEYQPLEMIQWFDFPR</sequence>
<gene>
    <name evidence="1" type="ORF">P8936_08335</name>
</gene>
<evidence type="ECO:0000313" key="1">
    <source>
        <dbReference type="EMBL" id="XBH15161.1"/>
    </source>
</evidence>
<name>A0AAU7DCT0_9BACT</name>
<dbReference type="EMBL" id="CP121195">
    <property type="protein sequence ID" value="XBH15161.1"/>
    <property type="molecule type" value="Genomic_DNA"/>
</dbReference>